<reference evidence="6" key="3">
    <citation type="submission" date="2020-03" db="EMBL/GenBank/DDBJ databases">
        <title>Intra-Species Differences in Population Size shape Life History and Genome Evolution.</title>
        <authorList>
            <person name="Willemsen D."/>
            <person name="Cui R."/>
            <person name="Valenzano D.R."/>
        </authorList>
    </citation>
    <scope>NUCLEOTIDE SEQUENCE</scope>
    <source>
        <strain evidence="6">GRZ</strain>
        <tissue evidence="6">Whole</tissue>
    </source>
</reference>
<evidence type="ECO:0000259" key="3">
    <source>
        <dbReference type="Pfam" id="PF24515"/>
    </source>
</evidence>
<dbReference type="GO" id="GO:1990423">
    <property type="term" value="C:RZZ complex"/>
    <property type="evidence" value="ECO:0007669"/>
    <property type="project" value="TreeGrafter"/>
</dbReference>
<evidence type="ECO:0000259" key="5">
    <source>
        <dbReference type="Pfam" id="PF24520"/>
    </source>
</evidence>
<feature type="domain" description="KNTC1 N-terminal" evidence="2">
    <location>
        <begin position="26"/>
        <end position="393"/>
    </location>
</feature>
<dbReference type="Pfam" id="PF24516">
    <property type="entry name" value="ARM_KNTC1_2nd"/>
    <property type="match status" value="1"/>
</dbReference>
<reference evidence="7" key="1">
    <citation type="submission" date="2016-05" db="EMBL/GenBank/DDBJ databases">
        <authorList>
            <person name="Lavstsen T."/>
            <person name="Jespersen J.S."/>
        </authorList>
    </citation>
    <scope>NUCLEOTIDE SEQUENCE</scope>
    <source>
        <tissue evidence="7">Brain</tissue>
    </source>
</reference>
<dbReference type="Pfam" id="PF24506">
    <property type="entry name" value="KNTC1_N"/>
    <property type="match status" value="1"/>
</dbReference>
<accession>A0A1A8BBG2</accession>
<feature type="domain" description="RZZ complex subunit KNTC1/ROD C-terminal" evidence="1">
    <location>
        <begin position="1567"/>
        <end position="2119"/>
    </location>
</feature>
<dbReference type="InterPro" id="IPR052802">
    <property type="entry name" value="KNTC1"/>
</dbReference>
<dbReference type="InterPro" id="IPR055405">
    <property type="entry name" value="ARM_KNTC1_3rd"/>
</dbReference>
<dbReference type="EMBL" id="HADY01025345">
    <property type="protein sequence ID" value="SBP63830.1"/>
    <property type="molecule type" value="Transcribed_RNA"/>
</dbReference>
<dbReference type="InterPro" id="IPR055402">
    <property type="entry name" value="KNTC1_N"/>
</dbReference>
<dbReference type="InterPro" id="IPR055404">
    <property type="entry name" value="ARM_KNTC1_2nd"/>
</dbReference>
<dbReference type="GO" id="GO:0007094">
    <property type="term" value="P:mitotic spindle assembly checkpoint signaling"/>
    <property type="evidence" value="ECO:0007669"/>
    <property type="project" value="TreeGrafter"/>
</dbReference>
<feature type="domain" description="KNTC1 third ARM-repeats" evidence="3">
    <location>
        <begin position="1310"/>
        <end position="1521"/>
    </location>
</feature>
<evidence type="ECO:0000313" key="6">
    <source>
        <dbReference type="EMBL" id="KAF7200335.1"/>
    </source>
</evidence>
<dbReference type="Pfam" id="PF24520">
    <property type="entry name" value="ARM_KNTC1_1st"/>
    <property type="match status" value="1"/>
</dbReference>
<protein>
    <submittedName>
        <fullName evidence="7">Kinetochore associated 1</fullName>
    </submittedName>
</protein>
<dbReference type="Proteomes" id="UP000822369">
    <property type="component" value="Chromosome 19"/>
</dbReference>
<dbReference type="InterPro" id="IPR055403">
    <property type="entry name" value="ARM_KNTC1_1st"/>
</dbReference>
<gene>
    <name evidence="7" type="primary">KNTC1</name>
    <name evidence="6" type="synonym">kntc1</name>
    <name evidence="6" type="ORF">G4P62_016824</name>
</gene>
<name>A0A1A8BBG2_NOTFU</name>
<dbReference type="Pfam" id="PF10493">
    <property type="entry name" value="Rod_C"/>
    <property type="match status" value="1"/>
</dbReference>
<dbReference type="RefSeq" id="XP_015828481.1">
    <property type="nucleotide sequence ID" value="XM_015972995.3"/>
</dbReference>
<sequence>MAMWSDIELLTNEDSSTVRFDGVSKEGHGSCLYQVDTLVKISASQVQADPQLSSFNGSNWGIVVVDKTVIMFDQSYQTILLLLHFETDVDAIDICLEGQFLVVCERNGNLHLIYVPHKRILLTRALVDKPSSENKKTYRYVAIKEDESSSGMFHVFLLIKNGFFHISNFALAKIETAIEKMDDGALKELQSLIKVDLTSTEEYHDEGNSTAVMFNLGHELHLMIGGGKENVVTHWKMDPLQAKMCFAQSIDNSLIPGVKKMMVMENLLYILDSEDNLSLWDIHLLIMIHCWPDLPIYDFELTTECDSASMIVQEKGGMKMIMLTKQGNSQIRSFEIRCLPSMSVCFSLDVSSVSCLVQMKTNMDTMYLVEGMCVNPESRGEPVASVLIRCFTEALPENRFSRLLHRHMFEEAEKFAITFELDVELVYKVKLDFVLEQLASASVGGYGQEVWSELVDEAKTNLMKITDEHYVVEYCLKAPWPTFETAEKMLNHAASRYSSLQIQEALARLATFCNLHGLENFNGIAWIEFLNSTDNLGDVLTHLRDGDMKGAQFIWLRCEGQIAEEFNEKSLDAVLSAIPEDLPSKDLCPWFRTVFVPFVRRVLPKGQRILAKWIEQKARNLELTEKGSWPQNGLDLAVLGLPSLWAWMKSDFNDGAEELENLKSLVSNLQQLLELHQKYNCRLSLSVFEKKRSVWSVAFFMLDKVAAPELIATTVENAILPYAEEHKIPVNELLLQYIKDLLEHCSSQTSTLFTEWEAKAVAVLCCLTDTDLMVDAVLELMEKAVVPWSNVVETLVHQYLEMDGPKQELLKESYRMMEIRKLLRGYGIRSLNLSDNTKVMTLIRCILKKNLPTSLEDALTLAEAYKLPTMQIHFLYLIQLIGQSKTEEVLTLLKSLSPSEAACVIERLTSWARLQLEDKRHISEQHQKQQMVVAQVMVEALKYLHIIVKNDALISMQCENDLIMFQAIAHLQEDFDVFFTPSNYEDPNIRKQIQEHHITAYENTRARHLSKTKALTTPVMANDPDGKTKMISAEAGLRRLGRQLQRSEQELWSDLGLRALRVGKVDKALKIFSELYEHHYNSSTGKVLFSAAKTLCQMLEADVPMVLPEGMDLPAVIHELACQAITLCHSDLLLDCLELCKCTRVAMDVYHQCQLSDDYGFISKDLSLEASQWTFQDVFNEDCIVLDPVSVLPVQYKITNCLLPVSQDSKLFPLDCSCLSHCSFEDGSNYMRPLLGPLTNMLQMLQECSQLELALRVLVNLYCSCLQHVTSNVMDVKLSMQLHDAQELKKYNVCLNDFRKITTSSLNVVALGLLNKVFNWRVVDCDLAIGLCTLLSKAEVFKLLWKVIDNTWQNYDKILAVARIGANLSSLYNKPEEHEKFLSVITDAEWGVKLSKLEISIQSVFRQCSERKSSLIPEMVKNRKITPDIILQYCSTFGLNRDHMINRYITTLLLLQEDEDSEGVISSGQGQLQSPCSADALERGLQIIPMLHSTSELIDSLCAAMFKLSPYNYERIEVVLKIIQAADENVTAISVSQAMGLLQHLKSYRRTSPPSDVENTYLLENGMLPDSLSSGRLPFHLLIQTKHYWKIISPEMSDETFPTLLLISKLMKVSLDKLYMSAANHVFERKMKPLILEQRQKGQGHCSNKDTFKVAKTMMKYIQCIQSPEWAAATAHKIAQELPAGYEKTKALEFCLALGDAWLKDPNLEEAARARGETFLSKLKLQFQRSATENTLIMSQLGSPEHLKLTGLPARLIVALYEHSSVEQRFRETTGLAYPDIHAAVKEIASINNVDLVKIRCILLEKWICKTGPAVTKELGNQDCFTDIEEDPDLMRVVYILQSCPVEDAVDLLKPVLTAETWPLSTSGPRLTFCHRTRALLCLVRLADAETLEAQLQIPRNKSEYYLKCYIFVSQLEVLNIPYTLQSFLSSPKEGLVKGLWKNHSHEPQAVHLVADLCLEYQVYDPQLWNSLLQKLLSFNLISHLQKVLEAIVAVPALWEISSFSRTWRSLILAPFVSASLPLSPDQRTTLYRTFVLLLKCPILLNLDLIGIANRFSQFNLPAFALGTLLLIPCAGKKTQQVQGFLSICNPVAVLEQVDELMNTGELAGIPSQIRQTVLTFITQNRQHQKLIKTKHFNHLKQFIVTSGQPNQVKDLVDCLISQNCQDDADSLTHEYLKHRERQQGKRLRNGSISHNCLKEFLQMENEVSE</sequence>
<evidence type="ECO:0000259" key="2">
    <source>
        <dbReference type="Pfam" id="PF24506"/>
    </source>
</evidence>
<dbReference type="InterPro" id="IPR019527">
    <property type="entry name" value="RZZ-complex_KNTC1/ROD_C"/>
</dbReference>
<feature type="domain" description="KNTC1 second ARM-repeats" evidence="4">
    <location>
        <begin position="732"/>
        <end position="896"/>
    </location>
</feature>
<evidence type="ECO:0000259" key="4">
    <source>
        <dbReference type="Pfam" id="PF24516"/>
    </source>
</evidence>
<dbReference type="EMBL" id="JAAVVJ010000019">
    <property type="protein sequence ID" value="KAF7200335.1"/>
    <property type="molecule type" value="Genomic_DNA"/>
</dbReference>
<evidence type="ECO:0000259" key="1">
    <source>
        <dbReference type="Pfam" id="PF10493"/>
    </source>
</evidence>
<dbReference type="GO" id="GO:1903394">
    <property type="term" value="P:protein localization to kinetochore involved in kinetochore assembly"/>
    <property type="evidence" value="ECO:0007669"/>
    <property type="project" value="TreeGrafter"/>
</dbReference>
<dbReference type="GO" id="GO:0000070">
    <property type="term" value="P:mitotic sister chromatid segregation"/>
    <property type="evidence" value="ECO:0007669"/>
    <property type="project" value="TreeGrafter"/>
</dbReference>
<dbReference type="GO" id="GO:0031267">
    <property type="term" value="F:small GTPase binding"/>
    <property type="evidence" value="ECO:0007669"/>
    <property type="project" value="TreeGrafter"/>
</dbReference>
<dbReference type="KEGG" id="nfu:107394185"/>
<dbReference type="GO" id="GO:0005828">
    <property type="term" value="C:kinetochore microtubule"/>
    <property type="evidence" value="ECO:0007669"/>
    <property type="project" value="TreeGrafter"/>
</dbReference>
<dbReference type="CTD" id="9735"/>
<evidence type="ECO:0000313" key="7">
    <source>
        <dbReference type="EMBL" id="SBP63830.1"/>
    </source>
</evidence>
<dbReference type="GeneID" id="107394185"/>
<dbReference type="PANTHER" id="PTHR15688">
    <property type="entry name" value="KINETOCHORE-ASSOCIATED PROTEIN 1"/>
    <property type="match status" value="1"/>
</dbReference>
<proteinExistence type="predicted"/>
<organism evidence="7">
    <name type="scientific">Nothobranchius furzeri</name>
    <name type="common">Turquoise killifish</name>
    <dbReference type="NCBI Taxonomy" id="105023"/>
    <lineage>
        <taxon>Eukaryota</taxon>
        <taxon>Metazoa</taxon>
        <taxon>Chordata</taxon>
        <taxon>Craniata</taxon>
        <taxon>Vertebrata</taxon>
        <taxon>Euteleostomi</taxon>
        <taxon>Actinopterygii</taxon>
        <taxon>Neopterygii</taxon>
        <taxon>Teleostei</taxon>
        <taxon>Neoteleostei</taxon>
        <taxon>Acanthomorphata</taxon>
        <taxon>Ovalentaria</taxon>
        <taxon>Atherinomorphae</taxon>
        <taxon>Cyprinodontiformes</taxon>
        <taxon>Nothobranchiidae</taxon>
        <taxon>Nothobranchius</taxon>
    </lineage>
</organism>
<reference evidence="7" key="2">
    <citation type="submission" date="2016-06" db="EMBL/GenBank/DDBJ databases">
        <title>The genome of a short-lived fish provides insights into sex chromosome evolution and the genetic control of aging.</title>
        <authorList>
            <person name="Reichwald K."/>
            <person name="Felder M."/>
            <person name="Petzold A."/>
            <person name="Koch P."/>
            <person name="Groth M."/>
            <person name="Platzer M."/>
        </authorList>
    </citation>
    <scope>NUCLEOTIDE SEQUENCE</scope>
    <source>
        <tissue evidence="7">Brain</tissue>
    </source>
</reference>
<dbReference type="OrthoDB" id="343783at2759"/>
<dbReference type="PANTHER" id="PTHR15688:SF1">
    <property type="entry name" value="KINETOCHORE-ASSOCIATED PROTEIN 1"/>
    <property type="match status" value="1"/>
</dbReference>
<feature type="domain" description="KNTC1 first ARM-repeats" evidence="5">
    <location>
        <begin position="402"/>
        <end position="634"/>
    </location>
</feature>
<dbReference type="Pfam" id="PF24515">
    <property type="entry name" value="ARM_KNTC1_3rd"/>
    <property type="match status" value="1"/>
</dbReference>
<dbReference type="OMA" id="FYELYLC"/>
<dbReference type="GO" id="GO:0005737">
    <property type="term" value="C:cytoplasm"/>
    <property type="evidence" value="ECO:0007669"/>
    <property type="project" value="TreeGrafter"/>
</dbReference>